<proteinExistence type="predicted"/>
<keyword evidence="5" id="KW-0378">Hydrolase</keyword>
<dbReference type="Pfam" id="PF00005">
    <property type="entry name" value="ABC_tran"/>
    <property type="match status" value="1"/>
</dbReference>
<dbReference type="InterPro" id="IPR050093">
    <property type="entry name" value="ABC_SmlMolc_Importer"/>
</dbReference>
<dbReference type="PANTHER" id="PTHR42781">
    <property type="entry name" value="SPERMIDINE/PUTRESCINE IMPORT ATP-BINDING PROTEIN POTA"/>
    <property type="match status" value="1"/>
</dbReference>
<dbReference type="InterPro" id="IPR008995">
    <property type="entry name" value="Mo/tungstate-bd_C_term_dom"/>
</dbReference>
<dbReference type="AlphaFoldDB" id="A0A399FBP2"/>
<dbReference type="InterPro" id="IPR027417">
    <property type="entry name" value="P-loop_NTPase"/>
</dbReference>
<evidence type="ECO:0000313" key="5">
    <source>
        <dbReference type="EMBL" id="RIH93105.1"/>
    </source>
</evidence>
<dbReference type="InterPro" id="IPR003439">
    <property type="entry name" value="ABC_transporter-like_ATP-bd"/>
</dbReference>
<dbReference type="GO" id="GO:0005524">
    <property type="term" value="F:ATP binding"/>
    <property type="evidence" value="ECO:0007669"/>
    <property type="project" value="UniProtKB-KW"/>
</dbReference>
<dbReference type="PANTHER" id="PTHR42781:SF4">
    <property type="entry name" value="SPERMIDINE_PUTRESCINE IMPORT ATP-BINDING PROTEIN POTA"/>
    <property type="match status" value="1"/>
</dbReference>
<protein>
    <submittedName>
        <fullName evidence="5">Spermidine/putrescine import ATP-binding protein PotA</fullName>
        <ecNumber evidence="5">3.6.3.31</ecNumber>
    </submittedName>
</protein>
<dbReference type="PROSITE" id="PS50893">
    <property type="entry name" value="ABC_TRANSPORTER_2"/>
    <property type="match status" value="1"/>
</dbReference>
<dbReference type="GO" id="GO:0016887">
    <property type="term" value="F:ATP hydrolysis activity"/>
    <property type="evidence" value="ECO:0007669"/>
    <property type="project" value="InterPro"/>
</dbReference>
<dbReference type="EC" id="3.6.3.31" evidence="5"/>
<dbReference type="SUPFAM" id="SSF52540">
    <property type="entry name" value="P-loop containing nucleoside triphosphate hydrolases"/>
    <property type="match status" value="1"/>
</dbReference>
<evidence type="ECO:0000313" key="6">
    <source>
        <dbReference type="Proteomes" id="UP000266178"/>
    </source>
</evidence>
<dbReference type="Proteomes" id="UP000266178">
    <property type="component" value="Unassembled WGS sequence"/>
</dbReference>
<dbReference type="InterPro" id="IPR013611">
    <property type="entry name" value="Transp-assoc_OB_typ2"/>
</dbReference>
<evidence type="ECO:0000256" key="1">
    <source>
        <dbReference type="ARBA" id="ARBA00022448"/>
    </source>
</evidence>
<dbReference type="InterPro" id="IPR003593">
    <property type="entry name" value="AAA+_ATPase"/>
</dbReference>
<dbReference type="SMART" id="SM00382">
    <property type="entry name" value="AAA"/>
    <property type="match status" value="1"/>
</dbReference>
<dbReference type="Gene3D" id="3.40.50.300">
    <property type="entry name" value="P-loop containing nucleotide triphosphate hydrolases"/>
    <property type="match status" value="1"/>
</dbReference>
<sequence length="356" mass="39108">MQQAVSANLTGSPQAVSVKLEGIVKKFGKVTAVEKVDLELPAGKLITLLGPSGCGKTTILRMVAGLERPTEGRILFGGEDVTRLPAYLRDITMMFQSYALFPHMNVYHNIAYGLEVTRRPKGEIRERVAEVMHQVGLSGLEERPVAALSGGQQQRVALARSLVMQPRVLLFDEPLSNLDAKLRKRVREEIRDLQQELGITSLYVTHDQEEAMAISDLVVLMNKGVIEQQGDPRTLYTRPISRFAADFIGRANFFEGQYHGGYVEVAGYRQPYQQQGISGKVTVMVRPEALRVYPSGDGLDGTMHLVSFLGSSTEFSLDTPVGRLEGVVAGDAPELPGRGERVKVQFAPQGMFLLPA</sequence>
<gene>
    <name evidence="5" type="primary">potA_3</name>
    <name evidence="5" type="ORF">Mgrana_00903</name>
</gene>
<dbReference type="GO" id="GO:0043190">
    <property type="term" value="C:ATP-binding cassette (ABC) transporter complex"/>
    <property type="evidence" value="ECO:0007669"/>
    <property type="project" value="InterPro"/>
</dbReference>
<reference evidence="5 6" key="1">
    <citation type="submission" date="2018-08" db="EMBL/GenBank/DDBJ databases">
        <title>Meiothermus granaticius genome AF-68 sequencing project.</title>
        <authorList>
            <person name="Da Costa M.S."/>
            <person name="Albuquerque L."/>
            <person name="Raposo P."/>
            <person name="Froufe H.J.C."/>
            <person name="Barroso C.S."/>
            <person name="Egas C."/>
        </authorList>
    </citation>
    <scope>NUCLEOTIDE SEQUENCE [LARGE SCALE GENOMIC DNA]</scope>
    <source>
        <strain evidence="5 6">AF-68</strain>
    </source>
</reference>
<dbReference type="GO" id="GO:0015697">
    <property type="term" value="P:quaternary ammonium group transport"/>
    <property type="evidence" value="ECO:0007669"/>
    <property type="project" value="UniProtKB-ARBA"/>
</dbReference>
<evidence type="ECO:0000256" key="3">
    <source>
        <dbReference type="ARBA" id="ARBA00022840"/>
    </source>
</evidence>
<evidence type="ECO:0000256" key="2">
    <source>
        <dbReference type="ARBA" id="ARBA00022741"/>
    </source>
</evidence>
<accession>A0A399FBP2</accession>
<dbReference type="InterPro" id="IPR017871">
    <property type="entry name" value="ABC_transporter-like_CS"/>
</dbReference>
<dbReference type="RefSeq" id="WP_119356418.1">
    <property type="nucleotide sequence ID" value="NZ_BJXM01000018.1"/>
</dbReference>
<name>A0A399FBP2_9DEIN</name>
<dbReference type="PROSITE" id="PS00211">
    <property type="entry name" value="ABC_TRANSPORTER_1"/>
    <property type="match status" value="1"/>
</dbReference>
<dbReference type="FunFam" id="3.40.50.300:FF:000425">
    <property type="entry name" value="Probable ABC transporter, ATP-binding subunit"/>
    <property type="match status" value="1"/>
</dbReference>
<dbReference type="GO" id="GO:0022857">
    <property type="term" value="F:transmembrane transporter activity"/>
    <property type="evidence" value="ECO:0007669"/>
    <property type="project" value="InterPro"/>
</dbReference>
<organism evidence="5 6">
    <name type="scientific">Meiothermus granaticius NBRC 107808</name>
    <dbReference type="NCBI Taxonomy" id="1227551"/>
    <lineage>
        <taxon>Bacteria</taxon>
        <taxon>Thermotogati</taxon>
        <taxon>Deinococcota</taxon>
        <taxon>Deinococci</taxon>
        <taxon>Thermales</taxon>
        <taxon>Thermaceae</taxon>
        <taxon>Meiothermus</taxon>
    </lineage>
</organism>
<dbReference type="SUPFAM" id="SSF50331">
    <property type="entry name" value="MOP-like"/>
    <property type="match status" value="1"/>
</dbReference>
<dbReference type="Pfam" id="PF08402">
    <property type="entry name" value="TOBE_2"/>
    <property type="match status" value="1"/>
</dbReference>
<keyword evidence="6" id="KW-1185">Reference proteome</keyword>
<keyword evidence="2" id="KW-0547">Nucleotide-binding</keyword>
<dbReference type="EMBL" id="QWLB01000009">
    <property type="protein sequence ID" value="RIH93105.1"/>
    <property type="molecule type" value="Genomic_DNA"/>
</dbReference>
<keyword evidence="1" id="KW-0813">Transport</keyword>
<evidence type="ECO:0000259" key="4">
    <source>
        <dbReference type="PROSITE" id="PS50893"/>
    </source>
</evidence>
<keyword evidence="3 5" id="KW-0067">ATP-binding</keyword>
<dbReference type="OrthoDB" id="25822at2"/>
<dbReference type="Gene3D" id="2.40.50.100">
    <property type="match status" value="1"/>
</dbReference>
<feature type="domain" description="ABC transporter" evidence="4">
    <location>
        <begin position="18"/>
        <end position="248"/>
    </location>
</feature>
<comment type="caution">
    <text evidence="5">The sequence shown here is derived from an EMBL/GenBank/DDBJ whole genome shotgun (WGS) entry which is preliminary data.</text>
</comment>